<evidence type="ECO:0000313" key="9">
    <source>
        <dbReference type="Proteomes" id="UP001608902"/>
    </source>
</evidence>
<comment type="subcellular location">
    <subcellularLocation>
        <location evidence="5">Nucleus</location>
    </subcellularLocation>
</comment>
<keyword evidence="2 5" id="KW-0238">DNA-binding</keyword>
<gene>
    <name evidence="8" type="ORF">AB6A40_009785</name>
</gene>
<name>A0ABD6ET97_9BILA</name>
<feature type="region of interest" description="Disordered" evidence="6">
    <location>
        <begin position="77"/>
        <end position="135"/>
    </location>
</feature>
<dbReference type="EMBL" id="JBGFUD010011011">
    <property type="protein sequence ID" value="MFH4983076.1"/>
    <property type="molecule type" value="Genomic_DNA"/>
</dbReference>
<evidence type="ECO:0000256" key="6">
    <source>
        <dbReference type="SAM" id="MobiDB-lite"/>
    </source>
</evidence>
<evidence type="ECO:0000256" key="1">
    <source>
        <dbReference type="ARBA" id="ARBA00023015"/>
    </source>
</evidence>
<dbReference type="Proteomes" id="UP001608902">
    <property type="component" value="Unassembled WGS sequence"/>
</dbReference>
<dbReference type="Pfam" id="PF00907">
    <property type="entry name" value="T-box"/>
    <property type="match status" value="1"/>
</dbReference>
<keyword evidence="3" id="KW-0804">Transcription</keyword>
<comment type="caution">
    <text evidence="8">The sequence shown here is derived from an EMBL/GenBank/DDBJ whole genome shotgun (WGS) entry which is preliminary data.</text>
</comment>
<organism evidence="8 9">
    <name type="scientific">Gnathostoma spinigerum</name>
    <dbReference type="NCBI Taxonomy" id="75299"/>
    <lineage>
        <taxon>Eukaryota</taxon>
        <taxon>Metazoa</taxon>
        <taxon>Ecdysozoa</taxon>
        <taxon>Nematoda</taxon>
        <taxon>Chromadorea</taxon>
        <taxon>Rhabditida</taxon>
        <taxon>Spirurina</taxon>
        <taxon>Gnathostomatomorpha</taxon>
        <taxon>Gnathostomatoidea</taxon>
        <taxon>Gnathostomatidae</taxon>
        <taxon>Gnathostoma</taxon>
    </lineage>
</organism>
<keyword evidence="9" id="KW-1185">Reference proteome</keyword>
<keyword evidence="4 5" id="KW-0539">Nucleus</keyword>
<dbReference type="InterPro" id="IPR036960">
    <property type="entry name" value="T-box_sf"/>
</dbReference>
<dbReference type="AlphaFoldDB" id="A0ABD6ET97"/>
<dbReference type="InterPro" id="IPR008967">
    <property type="entry name" value="p53-like_TF_DNA-bd_sf"/>
</dbReference>
<feature type="domain" description="T-box" evidence="7">
    <location>
        <begin position="1"/>
        <end position="61"/>
    </location>
</feature>
<dbReference type="SUPFAM" id="SSF49417">
    <property type="entry name" value="p53-like transcription factors"/>
    <property type="match status" value="1"/>
</dbReference>
<dbReference type="PROSITE" id="PS50252">
    <property type="entry name" value="TBOX_3"/>
    <property type="match status" value="1"/>
</dbReference>
<evidence type="ECO:0000256" key="5">
    <source>
        <dbReference type="PROSITE-ProRule" id="PRU00201"/>
    </source>
</evidence>
<proteinExistence type="predicted"/>
<reference evidence="8 9" key="1">
    <citation type="submission" date="2024-08" db="EMBL/GenBank/DDBJ databases">
        <title>Gnathostoma spinigerum genome.</title>
        <authorList>
            <person name="Gonzalez-Bertolin B."/>
            <person name="Monzon S."/>
            <person name="Zaballos A."/>
            <person name="Jimenez P."/>
            <person name="Dekumyoy P."/>
            <person name="Varona S."/>
            <person name="Cuesta I."/>
            <person name="Sumanam S."/>
            <person name="Adisakwattana P."/>
            <person name="Gasser R.B."/>
            <person name="Hernandez-Gonzalez A."/>
            <person name="Young N.D."/>
            <person name="Perteguer M.J."/>
        </authorList>
    </citation>
    <scope>NUCLEOTIDE SEQUENCE [LARGE SCALE GENOMIC DNA]</scope>
    <source>
        <strain evidence="8">AL3</strain>
        <tissue evidence="8">Liver</tissue>
    </source>
</reference>
<evidence type="ECO:0000313" key="8">
    <source>
        <dbReference type="EMBL" id="MFH4983076.1"/>
    </source>
</evidence>
<dbReference type="InterPro" id="IPR001699">
    <property type="entry name" value="TF_T-box"/>
</dbReference>
<dbReference type="InterPro" id="IPR046360">
    <property type="entry name" value="T-box_DNA-bd"/>
</dbReference>
<dbReference type="PRINTS" id="PR00937">
    <property type="entry name" value="TBOX"/>
</dbReference>
<feature type="compositionally biased region" description="Polar residues" evidence="6">
    <location>
        <begin position="77"/>
        <end position="88"/>
    </location>
</feature>
<accession>A0ABD6ET97</accession>
<dbReference type="GO" id="GO:0003677">
    <property type="term" value="F:DNA binding"/>
    <property type="evidence" value="ECO:0007669"/>
    <property type="project" value="UniProtKB-UniRule"/>
</dbReference>
<keyword evidence="1" id="KW-0805">Transcription regulation</keyword>
<comment type="caution">
    <text evidence="5">Lacks conserved residue(s) required for the propagation of feature annotation.</text>
</comment>
<sequence>MHKYQPRLHVVRCSELINLPYSTFRTFVFKETEFIAVTAYQNEKVTQLKIDNNPFAKGFRDAGAGKREKKRLMSKMNECNGTTGTSSKPAGVQDELNGSIDSPVRAGSSADSDGSEDDEIPQKRARSTVEEQQTRIHSRLGFPPMGVVGLKDPSLGYPPGIPAFPSPFSYGFPPPEFFGCPPAAFPRDLFMHHAAHFSQLLMRPPIAPQPLPVPIITPPPIKKGGFDVCNLLAKP</sequence>
<dbReference type="PANTHER" id="PTHR11267:SF181">
    <property type="entry name" value="OPTOMOTOR-BLIND PROTEIN"/>
    <property type="match status" value="1"/>
</dbReference>
<dbReference type="Gene3D" id="2.60.40.820">
    <property type="entry name" value="Transcription factor, T-box"/>
    <property type="match status" value="1"/>
</dbReference>
<evidence type="ECO:0000256" key="2">
    <source>
        <dbReference type="ARBA" id="ARBA00023125"/>
    </source>
</evidence>
<evidence type="ECO:0000256" key="4">
    <source>
        <dbReference type="ARBA" id="ARBA00023242"/>
    </source>
</evidence>
<dbReference type="SMART" id="SM00425">
    <property type="entry name" value="TBOX"/>
    <property type="match status" value="1"/>
</dbReference>
<protein>
    <recommendedName>
        <fullName evidence="7">T-box domain-containing protein</fullName>
    </recommendedName>
</protein>
<dbReference type="PANTHER" id="PTHR11267">
    <property type="entry name" value="T-BOX PROTEIN-RELATED"/>
    <property type="match status" value="1"/>
</dbReference>
<evidence type="ECO:0000259" key="7">
    <source>
        <dbReference type="PROSITE" id="PS50252"/>
    </source>
</evidence>
<evidence type="ECO:0000256" key="3">
    <source>
        <dbReference type="ARBA" id="ARBA00023163"/>
    </source>
</evidence>
<dbReference type="GO" id="GO:0005634">
    <property type="term" value="C:nucleus"/>
    <property type="evidence" value="ECO:0007669"/>
    <property type="project" value="UniProtKB-SubCell"/>
</dbReference>